<gene>
    <name evidence="6" type="ORF">G0Q07_02055</name>
</gene>
<dbReference type="EMBL" id="CP048409">
    <property type="protein sequence ID" value="QIA06584.1"/>
    <property type="molecule type" value="Genomic_DNA"/>
</dbReference>
<feature type="domain" description="Non-reducing end beta-L-arabinofuranosidase-like GH127 middle" evidence="5">
    <location>
        <begin position="425"/>
        <end position="520"/>
    </location>
</feature>
<keyword evidence="6" id="KW-0378">Hydrolase</keyword>
<proteinExistence type="predicted"/>
<dbReference type="PANTHER" id="PTHR31151:SF0">
    <property type="entry name" value="PROLINE-TRNA LIGASE (DUF1680)"/>
    <property type="match status" value="1"/>
</dbReference>
<feature type="chain" id="PRO_5025491635" evidence="1">
    <location>
        <begin position="19"/>
        <end position="794"/>
    </location>
</feature>
<dbReference type="Pfam" id="PF20620">
    <property type="entry name" value="DUF6805"/>
    <property type="match status" value="1"/>
</dbReference>
<evidence type="ECO:0000313" key="7">
    <source>
        <dbReference type="Proteomes" id="UP000474630"/>
    </source>
</evidence>
<dbReference type="AlphaFoldDB" id="A0A6C0R875"/>
<reference evidence="6 7" key="1">
    <citation type="submission" date="2020-02" db="EMBL/GenBank/DDBJ databases">
        <title>Genome sequencing for Draconibacterium sp. strain M1.</title>
        <authorList>
            <person name="Park S.-J."/>
        </authorList>
    </citation>
    <scope>NUCLEOTIDE SEQUENCE [LARGE SCALE GENOMIC DNA]</scope>
    <source>
        <strain evidence="6 7">M1</strain>
    </source>
</reference>
<dbReference type="PANTHER" id="PTHR31151">
    <property type="entry name" value="PROLINE-TRNA LIGASE (DUF1680)"/>
    <property type="match status" value="1"/>
</dbReference>
<feature type="domain" description="DUF4986" evidence="3">
    <location>
        <begin position="548"/>
        <end position="631"/>
    </location>
</feature>
<feature type="signal peptide" evidence="1">
    <location>
        <begin position="1"/>
        <end position="18"/>
    </location>
</feature>
<feature type="domain" description="Glycoside hydrolase GH146 substrate-binding" evidence="4">
    <location>
        <begin position="655"/>
        <end position="786"/>
    </location>
</feature>
<sequence>MKYTALLLLLFFALNSCVKEIDNTPVEYFNLSDVELLDSEFKNAQIQDVAYLMALDPDRLLAPFLREAGLEPKAESYPNWENTGLDGHIGGHYLTALALMYASTGDTELKERLDYMISELKRCQDANGNGYIGGVPGGEEMWEEVKSGEIRAGGFDLNGSWVPLYNIHKTYAGLRDAWIYAGNETAKTMLIGLTDWMLDLVSDLSDEQIQTMLHSEHGGLNETFADVAEITGEEKYLELAKKFSHREILDPLIEHHDELNGKHANTQIPKVIGYQRIAELGGDPAWSDAALFFWDVVVNGRSVAIGGNSVREHFHPKDDFSEMISSVEGPETCNSYNMLKLTKMLYPTFGNNSKFIDYYERTLYNHILASVNPDNGGLVYFTPMRPNHYRVYSQPETSFWCCVGSGIENPGKYGEMIYAHSDKSLYVNLFIPSVLNWEAKSTEVVLETQFPDEDKVYLTINPKENTEFELHLRYPSWVEEGAMKVLVNGSEAKYQQSENGYAVVIREWEKGDKVELVLPMKITVEQLEDGSNNYAFEYGPIVLAAKTGTEDLKGLYADASRMGHVAKGKMIPLKDRPIVVASADKLPSMLEKEAGDELAFKLNGLYPEQYESGLELMPFYRIHESRYNIYWSQASEDELNEMIRQVEEEEKARIALDEITVDKVESGEQQPESDHFVKFEGSRTGYANDYHYRETRRFFSYNLKNTDNTGRFLYLKYFDSAYPRSAEILVNNNSLGTIELNGDGEDDILEKVIPLPASEHAKQELIFKVQASNNQSSMRLIEVRLLSKDEIPEL</sequence>
<evidence type="ECO:0000259" key="2">
    <source>
        <dbReference type="Pfam" id="PF07944"/>
    </source>
</evidence>
<dbReference type="Pfam" id="PF16375">
    <property type="entry name" value="DUF4986"/>
    <property type="match status" value="1"/>
</dbReference>
<keyword evidence="1" id="KW-0732">Signal</keyword>
<dbReference type="GO" id="GO:0005975">
    <property type="term" value="P:carbohydrate metabolic process"/>
    <property type="evidence" value="ECO:0007669"/>
    <property type="project" value="InterPro"/>
</dbReference>
<name>A0A6C0R875_9BACT</name>
<dbReference type="InterPro" id="IPR049046">
    <property type="entry name" value="Beta-AFase-like_GH127_middle"/>
</dbReference>
<dbReference type="Pfam" id="PF20736">
    <property type="entry name" value="Glyco_hydro127M"/>
    <property type="match status" value="1"/>
</dbReference>
<dbReference type="RefSeq" id="WP_163344515.1">
    <property type="nucleotide sequence ID" value="NZ_CP048409.1"/>
</dbReference>
<evidence type="ECO:0000313" key="6">
    <source>
        <dbReference type="EMBL" id="QIA06584.1"/>
    </source>
</evidence>
<evidence type="ECO:0000259" key="3">
    <source>
        <dbReference type="Pfam" id="PF16375"/>
    </source>
</evidence>
<evidence type="ECO:0000259" key="5">
    <source>
        <dbReference type="Pfam" id="PF20736"/>
    </source>
</evidence>
<dbReference type="GO" id="GO:0016787">
    <property type="term" value="F:hydrolase activity"/>
    <property type="evidence" value="ECO:0007669"/>
    <property type="project" value="UniProtKB-KW"/>
</dbReference>
<dbReference type="InterPro" id="IPR046544">
    <property type="entry name" value="GH146_SB_dom"/>
</dbReference>
<feature type="domain" description="Non-reducing end beta-L-arabinofuranosidase-like GH127 catalytic" evidence="2">
    <location>
        <begin position="33"/>
        <end position="414"/>
    </location>
</feature>
<protein>
    <submittedName>
        <fullName evidence="6">Glycosyl hydrolase</fullName>
    </submittedName>
</protein>
<evidence type="ECO:0000256" key="1">
    <source>
        <dbReference type="SAM" id="SignalP"/>
    </source>
</evidence>
<dbReference type="Pfam" id="PF07944">
    <property type="entry name" value="Beta-AFase-like_GH127_cat"/>
    <property type="match status" value="1"/>
</dbReference>
<dbReference type="InterPro" id="IPR032275">
    <property type="entry name" value="DUF4986"/>
</dbReference>
<dbReference type="InterPro" id="IPR008928">
    <property type="entry name" value="6-hairpin_glycosidase_sf"/>
</dbReference>
<dbReference type="KEGG" id="drc:G0Q07_02055"/>
<dbReference type="SUPFAM" id="SSF48208">
    <property type="entry name" value="Six-hairpin glycosidases"/>
    <property type="match status" value="1"/>
</dbReference>
<organism evidence="6 7">
    <name type="scientific">Draconibacterium halophilum</name>
    <dbReference type="NCBI Taxonomy" id="2706887"/>
    <lineage>
        <taxon>Bacteria</taxon>
        <taxon>Pseudomonadati</taxon>
        <taxon>Bacteroidota</taxon>
        <taxon>Bacteroidia</taxon>
        <taxon>Marinilabiliales</taxon>
        <taxon>Prolixibacteraceae</taxon>
        <taxon>Draconibacterium</taxon>
    </lineage>
</organism>
<keyword evidence="7" id="KW-1185">Reference proteome</keyword>
<dbReference type="InterPro" id="IPR012878">
    <property type="entry name" value="Beta-AFase-like_GH127_cat"/>
</dbReference>
<evidence type="ECO:0000259" key="4">
    <source>
        <dbReference type="Pfam" id="PF20620"/>
    </source>
</evidence>
<dbReference type="Proteomes" id="UP000474630">
    <property type="component" value="Chromosome"/>
</dbReference>
<accession>A0A6C0R875</accession>